<keyword evidence="6 8" id="KW-0472">Membrane</keyword>
<feature type="transmembrane region" description="Helical" evidence="8">
    <location>
        <begin position="256"/>
        <end position="277"/>
    </location>
</feature>
<keyword evidence="10" id="KW-1185">Reference proteome</keyword>
<organism evidence="9 10">
    <name type="scientific">Clytia hemisphaerica</name>
    <dbReference type="NCBI Taxonomy" id="252671"/>
    <lineage>
        <taxon>Eukaryota</taxon>
        <taxon>Metazoa</taxon>
        <taxon>Cnidaria</taxon>
        <taxon>Hydrozoa</taxon>
        <taxon>Hydroidolina</taxon>
        <taxon>Leptothecata</taxon>
        <taxon>Obeliida</taxon>
        <taxon>Clytiidae</taxon>
        <taxon>Clytia</taxon>
    </lineage>
</organism>
<dbReference type="Pfam" id="PF00860">
    <property type="entry name" value="Xan_ur_permease"/>
    <property type="match status" value="1"/>
</dbReference>
<feature type="transmembrane region" description="Helical" evidence="8">
    <location>
        <begin position="88"/>
        <end position="108"/>
    </location>
</feature>
<feature type="transmembrane region" description="Helical" evidence="8">
    <location>
        <begin position="190"/>
        <end position="211"/>
    </location>
</feature>
<evidence type="ECO:0000256" key="8">
    <source>
        <dbReference type="SAM" id="Phobius"/>
    </source>
</evidence>
<keyword evidence="4 8" id="KW-0812">Transmembrane</keyword>
<evidence type="ECO:0000256" key="1">
    <source>
        <dbReference type="ARBA" id="ARBA00004141"/>
    </source>
</evidence>
<keyword evidence="5 8" id="KW-1133">Transmembrane helix</keyword>
<dbReference type="OrthoDB" id="1641903at2759"/>
<dbReference type="InterPro" id="IPR006042">
    <property type="entry name" value="Xan_ur_permease"/>
</dbReference>
<dbReference type="GO" id="GO:0005886">
    <property type="term" value="C:plasma membrane"/>
    <property type="evidence" value="ECO:0007669"/>
    <property type="project" value="UniProtKB-ARBA"/>
</dbReference>
<keyword evidence="3" id="KW-0813">Transport</keyword>
<comment type="subcellular location">
    <subcellularLocation>
        <location evidence="1">Membrane</location>
        <topology evidence="1">Multi-pass membrane protein</topology>
    </subcellularLocation>
</comment>
<dbReference type="RefSeq" id="XP_066933751.1">
    <property type="nucleotide sequence ID" value="XM_067077650.1"/>
</dbReference>
<evidence type="ECO:0000256" key="6">
    <source>
        <dbReference type="ARBA" id="ARBA00023136"/>
    </source>
</evidence>
<feature type="transmembrane region" description="Helical" evidence="8">
    <location>
        <begin position="393"/>
        <end position="415"/>
    </location>
</feature>
<comment type="similarity">
    <text evidence="2">Belongs to the nucleobase:cation symporter-2 (NCS2) (TC 2.A.40) family.</text>
</comment>
<feature type="region of interest" description="Disordered" evidence="7">
    <location>
        <begin position="1"/>
        <end position="29"/>
    </location>
</feature>
<evidence type="ECO:0000313" key="10">
    <source>
        <dbReference type="Proteomes" id="UP000594262"/>
    </source>
</evidence>
<feature type="transmembrane region" description="Helical" evidence="8">
    <location>
        <begin position="218"/>
        <end position="236"/>
    </location>
</feature>
<dbReference type="PROSITE" id="PS01116">
    <property type="entry name" value="XANTH_URACIL_PERMASE"/>
    <property type="match status" value="1"/>
</dbReference>
<name>A0A7M5XDZ8_9CNID</name>
<dbReference type="GeneID" id="136821415"/>
<accession>A0A7M5XDZ8</accession>
<dbReference type="PANTHER" id="PTHR11119">
    <property type="entry name" value="XANTHINE-URACIL / VITAMIN C PERMEASE FAMILY MEMBER"/>
    <property type="match status" value="1"/>
</dbReference>
<feature type="transmembrane region" description="Helical" evidence="8">
    <location>
        <begin position="489"/>
        <end position="509"/>
    </location>
</feature>
<feature type="transmembrane region" description="Helical" evidence="8">
    <location>
        <begin position="120"/>
        <end position="143"/>
    </location>
</feature>
<feature type="transmembrane region" description="Helical" evidence="8">
    <location>
        <begin position="164"/>
        <end position="184"/>
    </location>
</feature>
<dbReference type="Proteomes" id="UP000594262">
    <property type="component" value="Unplaced"/>
</dbReference>
<proteinExistence type="inferred from homology"/>
<dbReference type="InterPro" id="IPR006043">
    <property type="entry name" value="NCS2"/>
</dbReference>
<evidence type="ECO:0000256" key="7">
    <source>
        <dbReference type="SAM" id="MobiDB-lite"/>
    </source>
</evidence>
<dbReference type="EnsemblMetazoa" id="CLYHEMT020566.1">
    <property type="protein sequence ID" value="CLYHEMP020566.1"/>
    <property type="gene ID" value="CLYHEMG020566"/>
</dbReference>
<evidence type="ECO:0000256" key="5">
    <source>
        <dbReference type="ARBA" id="ARBA00022989"/>
    </source>
</evidence>
<feature type="transmembrane region" description="Helical" evidence="8">
    <location>
        <begin position="55"/>
        <end position="76"/>
    </location>
</feature>
<dbReference type="AlphaFoldDB" id="A0A7M5XDZ8"/>
<sequence>MDTKTEAHADSIDVQSPLMGQKVESEKSGAKQSKDELLYRIDKDPSWPLAMLLGFQHYLTMFGATVGLPFALAGALCLGNNSTIVGELISTLFFCSGLVTLLQSTFGVRLPIVQGGTYTFLAPTFAIMGARTTSCFTTVIVNATTNATASIPDPEEWKSRITEIQGAIMVSSLFQIVIGFSGIMGFVLRYIGPLTICPTIALVGLPLFGVAGNFAGTSWGVTFVTMFCITLFSQVLKEVRLPNPFGDPIPVFKLFPVLLAIIVSWALSAILTAAGIAESDKARTDYRIDVLRESDWFRVPYPGQWGTPTVNVAAVFGMLAGVLASMLESIGDYYACAKLSGAPPPPKHALNRGLGFEGLGCLITGAWGTGNGTTSYSENISAIGITRVGSLRVIRCGAMIMIVLSIIGKFGALFATVPDPVIGGIFIIMFGMITAVGLSSLQYVDLSSMRNLFVLGTSLFFGMVIPAWIGENGKSIDTGSSAVDQIIKVLLSTNMFVGGVTGFFLDNLLPGTKEERGIIKWKRSFDGDGNSTGTTASIHVYDPPFIGSLFKHRVCKYIPFLPYYGNKSDVTMDNIEDAKNGTVIGDEQL</sequence>
<dbReference type="GO" id="GO:0022857">
    <property type="term" value="F:transmembrane transporter activity"/>
    <property type="evidence" value="ECO:0007669"/>
    <property type="project" value="InterPro"/>
</dbReference>
<evidence type="ECO:0000256" key="4">
    <source>
        <dbReference type="ARBA" id="ARBA00022692"/>
    </source>
</evidence>
<reference evidence="9" key="1">
    <citation type="submission" date="2021-01" db="UniProtKB">
        <authorList>
            <consortium name="EnsemblMetazoa"/>
        </authorList>
    </citation>
    <scope>IDENTIFICATION</scope>
</reference>
<evidence type="ECO:0000256" key="2">
    <source>
        <dbReference type="ARBA" id="ARBA00008821"/>
    </source>
</evidence>
<evidence type="ECO:0000256" key="3">
    <source>
        <dbReference type="ARBA" id="ARBA00022448"/>
    </source>
</evidence>
<feature type="transmembrane region" description="Helical" evidence="8">
    <location>
        <begin position="451"/>
        <end position="469"/>
    </location>
</feature>
<protein>
    <submittedName>
        <fullName evidence="9">Uncharacterized protein</fullName>
    </submittedName>
</protein>
<feature type="transmembrane region" description="Helical" evidence="8">
    <location>
        <begin position="421"/>
        <end position="444"/>
    </location>
</feature>
<feature type="compositionally biased region" description="Basic and acidic residues" evidence="7">
    <location>
        <begin position="1"/>
        <end position="11"/>
    </location>
</feature>
<evidence type="ECO:0000313" key="9">
    <source>
        <dbReference type="EnsemblMetazoa" id="CLYHEMP020566.1"/>
    </source>
</evidence>